<feature type="transmembrane region" description="Helical" evidence="2">
    <location>
        <begin position="372"/>
        <end position="393"/>
    </location>
</feature>
<feature type="transmembrane region" description="Helical" evidence="2">
    <location>
        <begin position="438"/>
        <end position="458"/>
    </location>
</feature>
<feature type="transmembrane region" description="Helical" evidence="2">
    <location>
        <begin position="470"/>
        <end position="489"/>
    </location>
</feature>
<feature type="transmembrane region" description="Helical" evidence="2">
    <location>
        <begin position="221"/>
        <end position="242"/>
    </location>
</feature>
<evidence type="ECO:0000256" key="1">
    <source>
        <dbReference type="SAM" id="MobiDB-lite"/>
    </source>
</evidence>
<evidence type="ECO:0000313" key="3">
    <source>
        <dbReference type="EMBL" id="RNI25294.1"/>
    </source>
</evidence>
<keyword evidence="2" id="KW-0472">Membrane</keyword>
<protein>
    <submittedName>
        <fullName evidence="3">DUF2339 domain-containing protein</fullName>
    </submittedName>
</protein>
<dbReference type="PANTHER" id="PTHR38434">
    <property type="entry name" value="BLL2549 PROTEIN"/>
    <property type="match status" value="1"/>
</dbReference>
<feature type="transmembrane region" description="Helical" evidence="2">
    <location>
        <begin position="124"/>
        <end position="143"/>
    </location>
</feature>
<dbReference type="EMBL" id="RJJQ01000001">
    <property type="protein sequence ID" value="RNI25294.1"/>
    <property type="molecule type" value="Genomic_DNA"/>
</dbReference>
<keyword evidence="4" id="KW-1185">Reference proteome</keyword>
<feature type="transmembrane region" description="Helical" evidence="2">
    <location>
        <begin position="326"/>
        <end position="343"/>
    </location>
</feature>
<accession>A0A3M9MIG7</accession>
<feature type="region of interest" description="Disordered" evidence="1">
    <location>
        <begin position="1"/>
        <end position="34"/>
    </location>
</feature>
<feature type="transmembrane region" description="Helical" evidence="2">
    <location>
        <begin position="67"/>
        <end position="87"/>
    </location>
</feature>
<proteinExistence type="predicted"/>
<sequence length="566" mass="56799">MNTTANQPGPVPGQPPANPYAAGQHPYAARGTYPGQHPGPYGAPVAPYAMMPRRAPWWQREGIVSKLLVLTGGAITLIGVVMLLVIAAHAGLLSPQVRVAGGAVLSAALIGAGLRVHGRPGGTIGGVALAGTGIAGLFVDTVAVTSFYEWLPAIGGLVIAGAIAAAAAALAVHWRSELLAIGVTIAVAALAPVLTSGVTVSLVWFMVILQAAAIVPERLRGWCFHSLVSPLPAVTVVAAYAVDTRSIASLPAVLAVLSLGAAGFFSSTGKDDELHSAAFGFTVMPAVVQLPLLDQHVALVVGAALTALIAGAAFCCSSLGTVRRTVLAAAALLLGVETCLLLGDDSWMPVLVLVPGVAVAAVSVARKSTAVTLVGAALGGCGAVAYLVFANPAALSRPGLADAQLSYVTMTGGLLLVAWAALSGTAMLRPGTGVRQTVVAPVAVCAGLYGATAAMISFGSTVGGTPGFHSAHLGVTVVWVIVAMASMAFSLHQPRFAAVSLGGGLLLAGGAVAKLFLFDLQEMSGATRAMTFLAVGLVLLLAGSRYAQAFARKRSTGRGPAARVAH</sequence>
<feature type="transmembrane region" description="Helical" evidence="2">
    <location>
        <begin position="349"/>
        <end position="365"/>
    </location>
</feature>
<dbReference type="OrthoDB" id="3729996at2"/>
<name>A0A3M9MIG7_9MICO</name>
<feature type="transmembrane region" description="Helical" evidence="2">
    <location>
        <begin position="150"/>
        <end position="172"/>
    </location>
</feature>
<feature type="compositionally biased region" description="Pro residues" evidence="1">
    <location>
        <begin position="9"/>
        <end position="18"/>
    </location>
</feature>
<feature type="transmembrane region" description="Helical" evidence="2">
    <location>
        <begin position="496"/>
        <end position="517"/>
    </location>
</feature>
<feature type="transmembrane region" description="Helical" evidence="2">
    <location>
        <begin position="405"/>
        <end position="426"/>
    </location>
</feature>
<dbReference type="InterPro" id="IPR019286">
    <property type="entry name" value="DUF2339_TM"/>
</dbReference>
<dbReference type="Proteomes" id="UP000271678">
    <property type="component" value="Unassembled WGS sequence"/>
</dbReference>
<gene>
    <name evidence="3" type="ORF">EFY87_01265</name>
</gene>
<feature type="transmembrane region" description="Helical" evidence="2">
    <location>
        <begin position="248"/>
        <end position="267"/>
    </location>
</feature>
<comment type="caution">
    <text evidence="3">The sequence shown here is derived from an EMBL/GenBank/DDBJ whole genome shotgun (WGS) entry which is preliminary data.</text>
</comment>
<keyword evidence="2" id="KW-0812">Transmembrane</keyword>
<reference evidence="3 4" key="1">
    <citation type="submission" date="2018-11" db="EMBL/GenBank/DDBJ databases">
        <title>Draft genome of Simplicispira Flexivirga sp. BO-16.</title>
        <authorList>
            <person name="Im W.T."/>
        </authorList>
    </citation>
    <scope>NUCLEOTIDE SEQUENCE [LARGE SCALE GENOMIC DNA]</scope>
    <source>
        <strain evidence="3 4">BO-16</strain>
    </source>
</reference>
<feature type="transmembrane region" description="Helical" evidence="2">
    <location>
        <begin position="99"/>
        <end position="118"/>
    </location>
</feature>
<evidence type="ECO:0000313" key="4">
    <source>
        <dbReference type="Proteomes" id="UP000271678"/>
    </source>
</evidence>
<organism evidence="3 4">
    <name type="scientific">Flexivirga caeni</name>
    <dbReference type="NCBI Taxonomy" id="2294115"/>
    <lineage>
        <taxon>Bacteria</taxon>
        <taxon>Bacillati</taxon>
        <taxon>Actinomycetota</taxon>
        <taxon>Actinomycetes</taxon>
        <taxon>Micrococcales</taxon>
        <taxon>Dermacoccaceae</taxon>
        <taxon>Flexivirga</taxon>
    </lineage>
</organism>
<dbReference type="AlphaFoldDB" id="A0A3M9MIG7"/>
<feature type="transmembrane region" description="Helical" evidence="2">
    <location>
        <begin position="529"/>
        <end position="547"/>
    </location>
</feature>
<keyword evidence="2" id="KW-1133">Transmembrane helix</keyword>
<dbReference type="Pfam" id="PF10101">
    <property type="entry name" value="DUF2339"/>
    <property type="match status" value="1"/>
</dbReference>
<dbReference type="RefSeq" id="WP_148043201.1">
    <property type="nucleotide sequence ID" value="NZ_RJJQ01000001.1"/>
</dbReference>
<evidence type="ECO:0000256" key="2">
    <source>
        <dbReference type="SAM" id="Phobius"/>
    </source>
</evidence>
<dbReference type="PANTHER" id="PTHR38434:SF1">
    <property type="entry name" value="BLL2549 PROTEIN"/>
    <property type="match status" value="1"/>
</dbReference>
<feature type="transmembrane region" description="Helical" evidence="2">
    <location>
        <begin position="298"/>
        <end position="319"/>
    </location>
</feature>
<feature type="transmembrane region" description="Helical" evidence="2">
    <location>
        <begin position="178"/>
        <end position="209"/>
    </location>
</feature>